<evidence type="ECO:0000313" key="5">
    <source>
        <dbReference type="EMBL" id="KAE8982212.1"/>
    </source>
</evidence>
<evidence type="ECO:0000259" key="3">
    <source>
        <dbReference type="Pfam" id="PF13456"/>
    </source>
</evidence>
<feature type="domain" description="RNase H type-1" evidence="3">
    <location>
        <begin position="137"/>
        <end position="217"/>
    </location>
</feature>
<dbReference type="Pfam" id="PF13456">
    <property type="entry name" value="RVT_3"/>
    <property type="match status" value="1"/>
</dbReference>
<dbReference type="Proteomes" id="UP000488956">
    <property type="component" value="Unassembled WGS sequence"/>
</dbReference>
<keyword evidence="10" id="KW-1185">Reference proteome</keyword>
<dbReference type="Proteomes" id="UP000429523">
    <property type="component" value="Unassembled WGS sequence"/>
</dbReference>
<dbReference type="EMBL" id="QXFW01002086">
    <property type="protein sequence ID" value="KAE8982212.1"/>
    <property type="molecule type" value="Genomic_DNA"/>
</dbReference>
<evidence type="ECO:0000313" key="8">
    <source>
        <dbReference type="EMBL" id="KAE9193214.1"/>
    </source>
</evidence>
<dbReference type="EMBL" id="QXGB01002119">
    <property type="protein sequence ID" value="KAE9181358.1"/>
    <property type="molecule type" value="Genomic_DNA"/>
</dbReference>
<feature type="region of interest" description="Disordered" evidence="1">
    <location>
        <begin position="214"/>
        <end position="237"/>
    </location>
</feature>
<evidence type="ECO:0000313" key="13">
    <source>
        <dbReference type="Proteomes" id="UP000488956"/>
    </source>
</evidence>
<proteinExistence type="predicted"/>
<dbReference type="Proteomes" id="UP000460718">
    <property type="component" value="Unassembled WGS sequence"/>
</dbReference>
<evidence type="ECO:0000313" key="7">
    <source>
        <dbReference type="EMBL" id="KAE9181358.1"/>
    </source>
</evidence>
<dbReference type="EMBL" id="QXFX01000118">
    <property type="protein sequence ID" value="KAE9130927.1"/>
    <property type="molecule type" value="Genomic_DNA"/>
</dbReference>
<dbReference type="Proteomes" id="UP000440367">
    <property type="component" value="Unassembled WGS sequence"/>
</dbReference>
<dbReference type="Proteomes" id="UP000433483">
    <property type="component" value="Unassembled WGS sequence"/>
</dbReference>
<evidence type="ECO:0000313" key="10">
    <source>
        <dbReference type="Proteomes" id="UP000433483"/>
    </source>
</evidence>
<accession>A0A6A3DFZ9</accession>
<evidence type="ECO:0000313" key="4">
    <source>
        <dbReference type="EMBL" id="KAE8919253.1"/>
    </source>
</evidence>
<sequence length="237" mass="26068">MVAACWAIGAALYLQAVWRWRVEHFDPLNNVSEAHHEACLRFAIRTGHATVTSSSLSALPREKGVEVGRTLRFMLGETWEWDATIMAPTGVRHLVLVGSTAPHHDGGNAASSYLIVELGQTNGQYQLRAMSGVAHTCRSTTKTTAAQKGLLRGLRECKRRGWRHVHVAGDCGDVLRRHTASQAPQTQRLAGNYWPTKRLADAIGVDSWTMLPPTGNRENLWSSSSGSSRYPNLKMGN</sequence>
<dbReference type="EMBL" id="QXGF01004843">
    <property type="protein sequence ID" value="KAE8919253.1"/>
    <property type="molecule type" value="Genomic_DNA"/>
</dbReference>
<evidence type="ECO:0000313" key="9">
    <source>
        <dbReference type="Proteomes" id="UP000429523"/>
    </source>
</evidence>
<feature type="chain" id="PRO_5033520211" description="RNase H type-1 domain-containing protein" evidence="2">
    <location>
        <begin position="20"/>
        <end position="237"/>
    </location>
</feature>
<keyword evidence="2" id="KW-0732">Signal</keyword>
<dbReference type="OrthoDB" id="129460at2759"/>
<feature type="compositionally biased region" description="Polar residues" evidence="1">
    <location>
        <begin position="216"/>
        <end position="230"/>
    </location>
</feature>
<dbReference type="EMBL" id="QXGD01002129">
    <property type="protein sequence ID" value="KAE9193214.1"/>
    <property type="molecule type" value="Genomic_DNA"/>
</dbReference>
<dbReference type="AlphaFoldDB" id="A0A6A3DFZ9"/>
<gene>
    <name evidence="8" type="ORF">PF002_g23966</name>
    <name evidence="7" type="ORF">PF005_g22919</name>
    <name evidence="4" type="ORF">PF009_g30436</name>
    <name evidence="6" type="ORF">PF010_g3691</name>
    <name evidence="5" type="ORF">PF011_g21705</name>
</gene>
<feature type="signal peptide" evidence="2">
    <location>
        <begin position="1"/>
        <end position="19"/>
    </location>
</feature>
<evidence type="ECO:0000313" key="11">
    <source>
        <dbReference type="Proteomes" id="UP000440367"/>
    </source>
</evidence>
<evidence type="ECO:0000256" key="1">
    <source>
        <dbReference type="SAM" id="MobiDB-lite"/>
    </source>
</evidence>
<protein>
    <recommendedName>
        <fullName evidence="3">RNase H type-1 domain-containing protein</fullName>
    </recommendedName>
</protein>
<dbReference type="GO" id="GO:0004523">
    <property type="term" value="F:RNA-DNA hybrid ribonuclease activity"/>
    <property type="evidence" value="ECO:0007669"/>
    <property type="project" value="InterPro"/>
</dbReference>
<name>A0A6A3DFZ9_9STRA</name>
<reference evidence="9 10" key="1">
    <citation type="submission" date="2018-08" db="EMBL/GenBank/DDBJ databases">
        <title>Genomic investigation of the strawberry pathogen Phytophthora fragariae indicates pathogenicity is determined by transcriptional variation in three key races.</title>
        <authorList>
            <person name="Adams T.M."/>
            <person name="Armitage A.D."/>
            <person name="Sobczyk M.K."/>
            <person name="Bates H.J."/>
            <person name="Dunwell J.M."/>
            <person name="Nellist C.F."/>
            <person name="Harrison R.J."/>
        </authorList>
    </citation>
    <scope>NUCLEOTIDE SEQUENCE [LARGE SCALE GENOMIC DNA]</scope>
    <source>
        <strain evidence="8 11">BC-1</strain>
        <strain evidence="7 10">NOV-27</strain>
        <strain evidence="4 9">NOV-9</strain>
        <strain evidence="6 13">ONT-3</strain>
        <strain evidence="5 12">SCRP245</strain>
    </source>
</reference>
<dbReference type="GO" id="GO:0003676">
    <property type="term" value="F:nucleic acid binding"/>
    <property type="evidence" value="ECO:0007669"/>
    <property type="project" value="InterPro"/>
</dbReference>
<evidence type="ECO:0000256" key="2">
    <source>
        <dbReference type="SAM" id="SignalP"/>
    </source>
</evidence>
<evidence type="ECO:0000313" key="6">
    <source>
        <dbReference type="EMBL" id="KAE9130927.1"/>
    </source>
</evidence>
<organism evidence="4 9">
    <name type="scientific">Phytophthora fragariae</name>
    <dbReference type="NCBI Taxonomy" id="53985"/>
    <lineage>
        <taxon>Eukaryota</taxon>
        <taxon>Sar</taxon>
        <taxon>Stramenopiles</taxon>
        <taxon>Oomycota</taxon>
        <taxon>Peronosporomycetes</taxon>
        <taxon>Peronosporales</taxon>
        <taxon>Peronosporaceae</taxon>
        <taxon>Phytophthora</taxon>
    </lineage>
</organism>
<comment type="caution">
    <text evidence="4">The sequence shown here is derived from an EMBL/GenBank/DDBJ whole genome shotgun (WGS) entry which is preliminary data.</text>
</comment>
<dbReference type="InterPro" id="IPR002156">
    <property type="entry name" value="RNaseH_domain"/>
</dbReference>
<evidence type="ECO:0000313" key="12">
    <source>
        <dbReference type="Proteomes" id="UP000460718"/>
    </source>
</evidence>